<dbReference type="Pfam" id="PF02931">
    <property type="entry name" value="Neur_chan_LBD"/>
    <property type="match status" value="1"/>
</dbReference>
<dbReference type="Gene3D" id="1.20.58.390">
    <property type="entry name" value="Neurotransmitter-gated ion-channel transmembrane domain"/>
    <property type="match status" value="1"/>
</dbReference>
<dbReference type="EMBL" id="CAJFCJ010000018">
    <property type="protein sequence ID" value="CAD5122727.1"/>
    <property type="molecule type" value="Genomic_DNA"/>
</dbReference>
<keyword evidence="3 5" id="KW-1133">Transmembrane helix</keyword>
<dbReference type="InterPro" id="IPR006202">
    <property type="entry name" value="Neur_chan_lig-bd"/>
</dbReference>
<dbReference type="OrthoDB" id="203862at2759"/>
<name>A0A7I8W2D6_9ANNE</name>
<dbReference type="SUPFAM" id="SSF90112">
    <property type="entry name" value="Neurotransmitter-gated ion-channel transmembrane pore"/>
    <property type="match status" value="1"/>
</dbReference>
<dbReference type="GO" id="GO:0016020">
    <property type="term" value="C:membrane"/>
    <property type="evidence" value="ECO:0007669"/>
    <property type="project" value="UniProtKB-SubCell"/>
</dbReference>
<feature type="transmembrane region" description="Helical" evidence="5">
    <location>
        <begin position="235"/>
        <end position="255"/>
    </location>
</feature>
<evidence type="ECO:0000313" key="8">
    <source>
        <dbReference type="Proteomes" id="UP000549394"/>
    </source>
</evidence>
<evidence type="ECO:0000313" key="7">
    <source>
        <dbReference type="EMBL" id="CAD5122727.1"/>
    </source>
</evidence>
<dbReference type="PANTHER" id="PTHR18945">
    <property type="entry name" value="NEUROTRANSMITTER GATED ION CHANNEL"/>
    <property type="match status" value="1"/>
</dbReference>
<proteinExistence type="predicted"/>
<keyword evidence="2 5" id="KW-0812">Transmembrane</keyword>
<evidence type="ECO:0000256" key="2">
    <source>
        <dbReference type="ARBA" id="ARBA00022692"/>
    </source>
</evidence>
<gene>
    <name evidence="7" type="ORF">DGYR_LOCUS10498</name>
</gene>
<dbReference type="GO" id="GO:0004888">
    <property type="term" value="F:transmembrane signaling receptor activity"/>
    <property type="evidence" value="ECO:0007669"/>
    <property type="project" value="InterPro"/>
</dbReference>
<dbReference type="SUPFAM" id="SSF63712">
    <property type="entry name" value="Nicotinic receptor ligand binding domain-like"/>
    <property type="match status" value="1"/>
</dbReference>
<evidence type="ECO:0000256" key="1">
    <source>
        <dbReference type="ARBA" id="ARBA00004141"/>
    </source>
</evidence>
<reference evidence="7 8" key="1">
    <citation type="submission" date="2020-08" db="EMBL/GenBank/DDBJ databases">
        <authorList>
            <person name="Hejnol A."/>
        </authorList>
    </citation>
    <scope>NUCLEOTIDE SEQUENCE [LARGE SCALE GENOMIC DNA]</scope>
</reference>
<evidence type="ECO:0000256" key="3">
    <source>
        <dbReference type="ARBA" id="ARBA00022989"/>
    </source>
</evidence>
<accession>A0A7I8W2D6</accession>
<dbReference type="InterPro" id="IPR036734">
    <property type="entry name" value="Neur_chan_lig-bd_sf"/>
</dbReference>
<dbReference type="InterPro" id="IPR006201">
    <property type="entry name" value="Neur_channel"/>
</dbReference>
<comment type="subcellular location">
    <subcellularLocation>
        <location evidence="1">Membrane</location>
        <topology evidence="1">Multi-pass membrane protein</topology>
    </subcellularLocation>
</comment>
<keyword evidence="4 5" id="KW-0472">Membrane</keyword>
<organism evidence="7 8">
    <name type="scientific">Dimorphilus gyrociliatus</name>
    <dbReference type="NCBI Taxonomy" id="2664684"/>
    <lineage>
        <taxon>Eukaryota</taxon>
        <taxon>Metazoa</taxon>
        <taxon>Spiralia</taxon>
        <taxon>Lophotrochozoa</taxon>
        <taxon>Annelida</taxon>
        <taxon>Polychaeta</taxon>
        <taxon>Polychaeta incertae sedis</taxon>
        <taxon>Dinophilidae</taxon>
        <taxon>Dimorphilus</taxon>
    </lineage>
</organism>
<feature type="transmembrane region" description="Helical" evidence="5">
    <location>
        <begin position="298"/>
        <end position="319"/>
    </location>
</feature>
<dbReference type="Proteomes" id="UP000549394">
    <property type="component" value="Unassembled WGS sequence"/>
</dbReference>
<dbReference type="GO" id="GO:0005230">
    <property type="term" value="F:extracellular ligand-gated monoatomic ion channel activity"/>
    <property type="evidence" value="ECO:0007669"/>
    <property type="project" value="InterPro"/>
</dbReference>
<feature type="domain" description="Neurotransmitter-gated ion-channel ligand-binding" evidence="6">
    <location>
        <begin position="44"/>
        <end position="203"/>
    </location>
</feature>
<comment type="caution">
    <text evidence="7">The sequence shown here is derived from an EMBL/GenBank/DDBJ whole genome shotgun (WGS) entry which is preliminary data.</text>
</comment>
<evidence type="ECO:0000256" key="5">
    <source>
        <dbReference type="SAM" id="Phobius"/>
    </source>
</evidence>
<dbReference type="InterPro" id="IPR038050">
    <property type="entry name" value="Neuro_actylchol_rec"/>
</dbReference>
<sequence length="416" mass="48111">MSRRTDSTVCSLVKTIIPAEFRTMENYSDMKLDDNFIGGKQLGAPKTVLIHVTFLKLGEINTLKEQFEADVLIRTKWREPSLDRREATVKHTTNEIEFSGFWSPRIFVDNCIGDFKETSSKALEYNENGEAYLVERKRVKGWFIETLELWDFPFDVQDLSVTIMSDTPSTEVDLVEDPEEIHRIYKQSFVDEQEWLLYKCIESEKKELLKDRADPTVRRSALTVKCRAARRPAYFLYNMFLVTFLIAVLAFVTFAVEPNLVQNRLQLSFTLVLTAVAFKFVLNQSLPKISYLTYLDKYILATLIVLAIVCFWHGGQTLISDRQSAKFKDQIALIIFAGIYLVYNAQFLVGIILGPCKKRREMKKKEEEYINTVKKQSITRKMLMLRRKKHSANKKNLTLKNEHLSSPLNPANPASV</sequence>
<protein>
    <submittedName>
        <fullName evidence="7">DgyrCDS11137</fullName>
    </submittedName>
</protein>
<keyword evidence="8" id="KW-1185">Reference proteome</keyword>
<feature type="transmembrane region" description="Helical" evidence="5">
    <location>
        <begin position="267"/>
        <end position="286"/>
    </location>
</feature>
<feature type="transmembrane region" description="Helical" evidence="5">
    <location>
        <begin position="331"/>
        <end position="354"/>
    </location>
</feature>
<evidence type="ECO:0000256" key="4">
    <source>
        <dbReference type="ARBA" id="ARBA00023136"/>
    </source>
</evidence>
<dbReference type="AlphaFoldDB" id="A0A7I8W2D6"/>
<dbReference type="Gene3D" id="2.70.170.10">
    <property type="entry name" value="Neurotransmitter-gated ion-channel ligand-binding domain"/>
    <property type="match status" value="1"/>
</dbReference>
<dbReference type="InterPro" id="IPR036719">
    <property type="entry name" value="Neuro-gated_channel_TM_sf"/>
</dbReference>
<evidence type="ECO:0000259" key="6">
    <source>
        <dbReference type="Pfam" id="PF02931"/>
    </source>
</evidence>